<gene>
    <name evidence="7" type="ORF">WG66_1238</name>
</gene>
<feature type="transmembrane region" description="Helical" evidence="6">
    <location>
        <begin position="55"/>
        <end position="80"/>
    </location>
</feature>
<evidence type="ECO:0000256" key="1">
    <source>
        <dbReference type="ARBA" id="ARBA00004141"/>
    </source>
</evidence>
<feature type="transmembrane region" description="Helical" evidence="6">
    <location>
        <begin position="278"/>
        <end position="300"/>
    </location>
</feature>
<feature type="transmembrane region" description="Helical" evidence="6">
    <location>
        <begin position="20"/>
        <end position="43"/>
    </location>
</feature>
<evidence type="ECO:0000256" key="2">
    <source>
        <dbReference type="ARBA" id="ARBA00022692"/>
    </source>
</evidence>
<evidence type="ECO:0000256" key="4">
    <source>
        <dbReference type="ARBA" id="ARBA00023136"/>
    </source>
</evidence>
<feature type="transmembrane region" description="Helical" evidence="6">
    <location>
        <begin position="247"/>
        <end position="266"/>
    </location>
</feature>
<dbReference type="GO" id="GO:0004930">
    <property type="term" value="F:G protein-coupled receptor activity"/>
    <property type="evidence" value="ECO:0007669"/>
    <property type="project" value="TreeGrafter"/>
</dbReference>
<feature type="transmembrane region" description="Helical" evidence="6">
    <location>
        <begin position="128"/>
        <end position="152"/>
    </location>
</feature>
<evidence type="ECO:0000256" key="6">
    <source>
        <dbReference type="SAM" id="Phobius"/>
    </source>
</evidence>
<keyword evidence="3 6" id="KW-1133">Transmembrane helix</keyword>
<organism evidence="7 8">
    <name type="scientific">Moniliophthora roreri</name>
    <name type="common">Frosty pod rot fungus</name>
    <name type="synonym">Monilia roreri</name>
    <dbReference type="NCBI Taxonomy" id="221103"/>
    <lineage>
        <taxon>Eukaryota</taxon>
        <taxon>Fungi</taxon>
        <taxon>Dikarya</taxon>
        <taxon>Basidiomycota</taxon>
        <taxon>Agaricomycotina</taxon>
        <taxon>Agaricomycetes</taxon>
        <taxon>Agaricomycetidae</taxon>
        <taxon>Agaricales</taxon>
        <taxon>Marasmiineae</taxon>
        <taxon>Marasmiaceae</taxon>
        <taxon>Moniliophthora</taxon>
    </lineage>
</organism>
<dbReference type="eggNOG" id="ENOG502RYZC">
    <property type="taxonomic scope" value="Eukaryota"/>
</dbReference>
<dbReference type="PANTHER" id="PTHR23112:SF0">
    <property type="entry name" value="TRANSMEMBRANE PROTEIN 116"/>
    <property type="match status" value="1"/>
</dbReference>
<dbReference type="EMBL" id="LATX01000461">
    <property type="protein sequence ID" value="KTB46179.1"/>
    <property type="molecule type" value="Genomic_DNA"/>
</dbReference>
<dbReference type="Proteomes" id="UP000054988">
    <property type="component" value="Unassembled WGS sequence"/>
</dbReference>
<feature type="compositionally biased region" description="Low complexity" evidence="5">
    <location>
        <begin position="371"/>
        <end position="387"/>
    </location>
</feature>
<evidence type="ECO:0000256" key="5">
    <source>
        <dbReference type="SAM" id="MobiDB-lite"/>
    </source>
</evidence>
<proteinExistence type="predicted"/>
<keyword evidence="2 6" id="KW-0812">Transmembrane</keyword>
<accession>A0A0W0GCB9</accession>
<sequence>MSNNSVTDVNDVWYEPWERSGVIVLAVAGLLSICSVLYVMRYLISTTKAFRTHLFEYLVSLLLANVIQSIGTTMNLRWVVKNGLSNGSFCTAQGAIKQAGNISTALWSFMISLHLFNILFLRTSVTRLGLWLTLAGGWFAVAFIVFIGPAAIEKPESGPYFGISGRWCWITSSYPEPQILLEYFLEFLSATLAFILNTIVLLRVRGNLVHHQGKWKLQFISSDESWRLGFARDLIDSTMLKLAQRMVWFPVAYTIILIPITITRLTEFMGPTPPPFGATVFAAVIFNLTGFINVLLIIIIRHVFPDMQSLPEFNTPRRNDQDQEMAYNSKSGVTPFMLMQSEEAESYRREREVRQARARERAQQNLALGLSRQGSVGSVESQSSVKSTTGLIPK</sequence>
<feature type="region of interest" description="Disordered" evidence="5">
    <location>
        <begin position="371"/>
        <end position="394"/>
    </location>
</feature>
<dbReference type="GO" id="GO:0005886">
    <property type="term" value="C:plasma membrane"/>
    <property type="evidence" value="ECO:0007669"/>
    <property type="project" value="TreeGrafter"/>
</dbReference>
<comment type="subcellular location">
    <subcellularLocation>
        <location evidence="1">Membrane</location>
        <topology evidence="1">Multi-pass membrane protein</topology>
    </subcellularLocation>
</comment>
<keyword evidence="4 6" id="KW-0472">Membrane</keyword>
<name>A0A0W0GCB9_MONRR</name>
<comment type="caution">
    <text evidence="7">The sequence shown here is derived from an EMBL/GenBank/DDBJ whole genome shotgun (WGS) entry which is preliminary data.</text>
</comment>
<reference evidence="7 8" key="1">
    <citation type="submission" date="2015-12" db="EMBL/GenBank/DDBJ databases">
        <title>Draft genome sequence of Moniliophthora roreri, the causal agent of frosty pod rot of cacao.</title>
        <authorList>
            <person name="Aime M.C."/>
            <person name="Diaz-Valderrama J.R."/>
            <person name="Kijpornyongpan T."/>
            <person name="Phillips-Mora W."/>
        </authorList>
    </citation>
    <scope>NUCLEOTIDE SEQUENCE [LARGE SCALE GENOMIC DNA]</scope>
    <source>
        <strain evidence="7 8">MCA 2952</strain>
    </source>
</reference>
<dbReference type="AlphaFoldDB" id="A0A0W0GCB9"/>
<dbReference type="Gene3D" id="1.20.1070.10">
    <property type="entry name" value="Rhodopsin 7-helix transmembrane proteins"/>
    <property type="match status" value="1"/>
</dbReference>
<evidence type="ECO:0000256" key="3">
    <source>
        <dbReference type="ARBA" id="ARBA00022989"/>
    </source>
</evidence>
<feature type="transmembrane region" description="Helical" evidence="6">
    <location>
        <begin position="183"/>
        <end position="204"/>
    </location>
</feature>
<dbReference type="GO" id="GO:0007189">
    <property type="term" value="P:adenylate cyclase-activating G protein-coupled receptor signaling pathway"/>
    <property type="evidence" value="ECO:0007669"/>
    <property type="project" value="TreeGrafter"/>
</dbReference>
<protein>
    <submittedName>
        <fullName evidence="7">Uncharacterized protein</fullName>
    </submittedName>
</protein>
<evidence type="ECO:0000313" key="8">
    <source>
        <dbReference type="Proteomes" id="UP000054988"/>
    </source>
</evidence>
<feature type="transmembrane region" description="Helical" evidence="6">
    <location>
        <begin position="100"/>
        <end position="121"/>
    </location>
</feature>
<evidence type="ECO:0000313" key="7">
    <source>
        <dbReference type="EMBL" id="KTB46179.1"/>
    </source>
</evidence>
<dbReference type="PANTHER" id="PTHR23112">
    <property type="entry name" value="G PROTEIN-COUPLED RECEPTOR 157-RELATED"/>
    <property type="match status" value="1"/>
</dbReference>